<dbReference type="Pfam" id="PF02729">
    <property type="entry name" value="OTCace_N"/>
    <property type="match status" value="1"/>
</dbReference>
<evidence type="ECO:0000256" key="1">
    <source>
        <dbReference type="ARBA" id="ARBA00004852"/>
    </source>
</evidence>
<dbReference type="GO" id="GO:0006520">
    <property type="term" value="P:amino acid metabolic process"/>
    <property type="evidence" value="ECO:0007669"/>
    <property type="project" value="InterPro"/>
</dbReference>
<feature type="domain" description="Aspartate/ornithine carbamoyltransferase Asp/Orn-binding" evidence="10">
    <location>
        <begin position="149"/>
        <end position="299"/>
    </location>
</feature>
<comment type="similarity">
    <text evidence="2">Belongs to the aspartate/ornithine carbamoyltransferase superfamily. ATCase family.</text>
</comment>
<dbReference type="GO" id="GO:0006207">
    <property type="term" value="P:'de novo' pyrimidine nucleobase biosynthetic process"/>
    <property type="evidence" value="ECO:0007669"/>
    <property type="project" value="InterPro"/>
</dbReference>
<evidence type="ECO:0000256" key="2">
    <source>
        <dbReference type="ARBA" id="ARBA00008896"/>
    </source>
</evidence>
<dbReference type="PANTHER" id="PTHR45753">
    <property type="entry name" value="ORNITHINE CARBAMOYLTRANSFERASE, MITOCHONDRIAL"/>
    <property type="match status" value="1"/>
</dbReference>
<dbReference type="InterPro" id="IPR002082">
    <property type="entry name" value="Asp_carbamoyltransf"/>
</dbReference>
<proteinExistence type="inferred from homology"/>
<keyword evidence="5" id="KW-0665">Pyrimidine biosynthesis</keyword>
<dbReference type="InterPro" id="IPR006130">
    <property type="entry name" value="Asp/Orn_carbamoylTrfase"/>
</dbReference>
<organism evidence="12">
    <name type="scientific">Variovorax paradoxus</name>
    <dbReference type="NCBI Taxonomy" id="34073"/>
    <lineage>
        <taxon>Bacteria</taxon>
        <taxon>Pseudomonadati</taxon>
        <taxon>Pseudomonadota</taxon>
        <taxon>Betaproteobacteria</taxon>
        <taxon>Burkholderiales</taxon>
        <taxon>Comamonadaceae</taxon>
        <taxon>Variovorax</taxon>
    </lineage>
</organism>
<reference evidence="12" key="1">
    <citation type="submission" date="2019-12" db="EMBL/GenBank/DDBJ databases">
        <authorList>
            <person name="Cremers G."/>
        </authorList>
    </citation>
    <scope>NUCLEOTIDE SEQUENCE</scope>
    <source>
        <strain evidence="12">Vvax</strain>
    </source>
</reference>
<evidence type="ECO:0000256" key="4">
    <source>
        <dbReference type="ARBA" id="ARBA00022679"/>
    </source>
</evidence>
<dbReference type="EC" id="2.1.3.2" evidence="3 8"/>
<evidence type="ECO:0000256" key="6">
    <source>
        <dbReference type="ARBA" id="ARBA00043884"/>
    </source>
</evidence>
<dbReference type="InterPro" id="IPR006132">
    <property type="entry name" value="Asp/Orn_carbamoyltranf_P-bd"/>
</dbReference>
<protein>
    <recommendedName>
        <fullName evidence="3 8">Aspartate carbamoyltransferase</fullName>
        <ecNumber evidence="3 8">2.1.3.2</ecNumber>
    </recommendedName>
</protein>
<evidence type="ECO:0000259" key="11">
    <source>
        <dbReference type="Pfam" id="PF02729"/>
    </source>
</evidence>
<dbReference type="PRINTS" id="PR00101">
    <property type="entry name" value="ATCASE"/>
</dbReference>
<dbReference type="InterPro" id="IPR036901">
    <property type="entry name" value="Asp/Orn_carbamoylTrfase_sf"/>
</dbReference>
<evidence type="ECO:0000256" key="5">
    <source>
        <dbReference type="ARBA" id="ARBA00022975"/>
    </source>
</evidence>
<comment type="function">
    <text evidence="6">Catalyzes the condensation of carbamoyl phosphate and aspartate to form carbamoyl aspartate and inorganic phosphate, the committed step in the de novo pyrimidine nucleotide biosynthesis pathway.</text>
</comment>
<comment type="catalytic activity">
    <reaction evidence="7">
        <text>carbamoyl phosphate + L-aspartate = N-carbamoyl-L-aspartate + phosphate + H(+)</text>
        <dbReference type="Rhea" id="RHEA:20013"/>
        <dbReference type="ChEBI" id="CHEBI:15378"/>
        <dbReference type="ChEBI" id="CHEBI:29991"/>
        <dbReference type="ChEBI" id="CHEBI:32814"/>
        <dbReference type="ChEBI" id="CHEBI:43474"/>
        <dbReference type="ChEBI" id="CHEBI:58228"/>
        <dbReference type="EC" id="2.1.3.2"/>
    </reaction>
</comment>
<dbReference type="InterPro" id="IPR006131">
    <property type="entry name" value="Asp_carbamoyltransf_Asp/Orn-bd"/>
</dbReference>
<gene>
    <name evidence="12" type="primary">pyrB_1</name>
    <name evidence="12" type="ORF">VVAX_01684</name>
</gene>
<evidence type="ECO:0000313" key="12">
    <source>
        <dbReference type="EMBL" id="CAA2102297.1"/>
    </source>
</evidence>
<name>A0A679J6F1_VARPD</name>
<feature type="domain" description="Aspartate/ornithine carbamoyltransferase carbamoyl-P binding" evidence="11">
    <location>
        <begin position="3"/>
        <end position="141"/>
    </location>
</feature>
<dbReference type="PROSITE" id="PS00097">
    <property type="entry name" value="CARBAMOYLTRANSFERASE"/>
    <property type="match status" value="1"/>
</dbReference>
<evidence type="ECO:0000259" key="10">
    <source>
        <dbReference type="Pfam" id="PF00185"/>
    </source>
</evidence>
<dbReference type="NCBIfam" id="TIGR00670">
    <property type="entry name" value="asp_carb_tr"/>
    <property type="match status" value="1"/>
</dbReference>
<keyword evidence="4 9" id="KW-0808">Transferase</keyword>
<comment type="pathway">
    <text evidence="1">Pyrimidine metabolism; UMP biosynthesis via de novo pathway; (S)-dihydroorotate from bicarbonate: step 2/3.</text>
</comment>
<dbReference type="GO" id="GO:0044205">
    <property type="term" value="P:'de novo' UMP biosynthetic process"/>
    <property type="evidence" value="ECO:0007669"/>
    <property type="project" value="UniProtKB-UniPathway"/>
</dbReference>
<dbReference type="PRINTS" id="PR00100">
    <property type="entry name" value="AOTCASE"/>
</dbReference>
<dbReference type="PANTHER" id="PTHR45753:SF6">
    <property type="entry name" value="ASPARTATE CARBAMOYLTRANSFERASE"/>
    <property type="match status" value="1"/>
</dbReference>
<dbReference type="Pfam" id="PF00185">
    <property type="entry name" value="OTCace"/>
    <property type="match status" value="1"/>
</dbReference>
<dbReference type="RefSeq" id="WP_339089364.1">
    <property type="nucleotide sequence ID" value="NZ_LR743507.1"/>
</dbReference>
<dbReference type="GO" id="GO:0004070">
    <property type="term" value="F:aspartate carbamoyltransferase activity"/>
    <property type="evidence" value="ECO:0007669"/>
    <property type="project" value="UniProtKB-UniRule"/>
</dbReference>
<evidence type="ECO:0000256" key="7">
    <source>
        <dbReference type="ARBA" id="ARBA00048859"/>
    </source>
</evidence>
<sequence>MPDLISIEDLSRREIEDIFSSADHIQRSPDDFRRALGGKVVCTLFFESSTRTRWSFEAAAHRLGARVLSVADMRSTRLHLGESLLDTTRMAGFYCDAVVARHASDDVMRRIKETIRVPLISAGEGRTHHPTQTLIDLYTLRDHFGSVDGLQIGIAGGIRHSRAARSLIAGLRKFEGVRLHVVDASHDADEGQEFPPEMGDLHGVAPIEYSSMKKMIGQVDMVYVVRVQPERFADPAAHARQLEKSRLHRELLSRGSAGLIVMHCLPRTEELDPDVDETPQNKYFLQARHAVAVRSATLLRCMGGRLAGGTVIGRRSC</sequence>
<evidence type="ECO:0000256" key="3">
    <source>
        <dbReference type="ARBA" id="ARBA00013008"/>
    </source>
</evidence>
<dbReference type="GO" id="GO:0016597">
    <property type="term" value="F:amino acid binding"/>
    <property type="evidence" value="ECO:0007669"/>
    <property type="project" value="InterPro"/>
</dbReference>
<dbReference type="SUPFAM" id="SSF53671">
    <property type="entry name" value="Aspartate/ornithine carbamoyltransferase"/>
    <property type="match status" value="1"/>
</dbReference>
<evidence type="ECO:0000256" key="8">
    <source>
        <dbReference type="NCBIfam" id="TIGR00670"/>
    </source>
</evidence>
<dbReference type="EMBL" id="LR743507">
    <property type="protein sequence ID" value="CAA2102297.1"/>
    <property type="molecule type" value="Genomic_DNA"/>
</dbReference>
<accession>A0A679J6F1</accession>
<dbReference type="AlphaFoldDB" id="A0A679J6F1"/>
<dbReference type="UniPathway" id="UPA00070">
    <property type="reaction ID" value="UER00116"/>
</dbReference>
<dbReference type="Gene3D" id="3.40.50.1370">
    <property type="entry name" value="Aspartate/ornithine carbamoyltransferase"/>
    <property type="match status" value="2"/>
</dbReference>
<evidence type="ECO:0000256" key="9">
    <source>
        <dbReference type="RuleBase" id="RU003634"/>
    </source>
</evidence>